<proteinExistence type="predicted"/>
<dbReference type="RefSeq" id="WP_146537305.1">
    <property type="nucleotide sequence ID" value="NZ_SJPX01000006.1"/>
</dbReference>
<dbReference type="OrthoDB" id="467414at2"/>
<reference evidence="2 3" key="1">
    <citation type="submission" date="2019-02" db="EMBL/GenBank/DDBJ databases">
        <title>Deep-cultivation of Planctomycetes and their phenomic and genomic characterization uncovers novel biology.</title>
        <authorList>
            <person name="Wiegand S."/>
            <person name="Jogler M."/>
            <person name="Boedeker C."/>
            <person name="Pinto D."/>
            <person name="Vollmers J."/>
            <person name="Rivas-Marin E."/>
            <person name="Kohn T."/>
            <person name="Peeters S.H."/>
            <person name="Heuer A."/>
            <person name="Rast P."/>
            <person name="Oberbeckmann S."/>
            <person name="Bunk B."/>
            <person name="Jeske O."/>
            <person name="Meyerdierks A."/>
            <person name="Storesund J.E."/>
            <person name="Kallscheuer N."/>
            <person name="Luecker S."/>
            <person name="Lage O.M."/>
            <person name="Pohl T."/>
            <person name="Merkel B.J."/>
            <person name="Hornburger P."/>
            <person name="Mueller R.-W."/>
            <person name="Bruemmer F."/>
            <person name="Labrenz M."/>
            <person name="Spormann A.M."/>
            <person name="Op Den Camp H."/>
            <person name="Overmann J."/>
            <person name="Amann R."/>
            <person name="Jetten M.S.M."/>
            <person name="Mascher T."/>
            <person name="Medema M.H."/>
            <person name="Devos D.P."/>
            <person name="Kaster A.-K."/>
            <person name="Ovreas L."/>
            <person name="Rohde M."/>
            <person name="Galperin M.Y."/>
            <person name="Jogler C."/>
        </authorList>
    </citation>
    <scope>NUCLEOTIDE SEQUENCE [LARGE SCALE GENOMIC DNA]</scope>
    <source>
        <strain evidence="2 3">Poly59</strain>
    </source>
</reference>
<keyword evidence="1" id="KW-0472">Membrane</keyword>
<keyword evidence="1" id="KW-1133">Transmembrane helix</keyword>
<dbReference type="Proteomes" id="UP000317977">
    <property type="component" value="Unassembled WGS sequence"/>
</dbReference>
<dbReference type="InterPro" id="IPR017581">
    <property type="entry name" value="AtpR-like"/>
</dbReference>
<name>A0A5C6EDZ2_9BACT</name>
<dbReference type="NCBIfam" id="TIGR03165">
    <property type="entry name" value="F1F0_chp_2"/>
    <property type="match status" value="1"/>
</dbReference>
<evidence type="ECO:0000313" key="3">
    <source>
        <dbReference type="Proteomes" id="UP000317977"/>
    </source>
</evidence>
<dbReference type="EMBL" id="SJPX01000006">
    <property type="protein sequence ID" value="TWU46870.1"/>
    <property type="molecule type" value="Genomic_DNA"/>
</dbReference>
<evidence type="ECO:0000313" key="2">
    <source>
        <dbReference type="EMBL" id="TWU46870.1"/>
    </source>
</evidence>
<accession>A0A5C6EDZ2</accession>
<sequence length="106" mass="11606">MNETLLLLTLLAAVAGVLIGMIFFGGLWWTVNKGMTSRYAAFWFTGSLILRVGVALAGFYCIGHNNWQMMLACLLGFVIARVVVMRLTGPRLQHPASSSTEVHHAP</sequence>
<dbReference type="AlphaFoldDB" id="A0A5C6EDZ2"/>
<keyword evidence="1" id="KW-0812">Transmembrane</keyword>
<feature type="transmembrane region" description="Helical" evidence="1">
    <location>
        <begin position="41"/>
        <end position="60"/>
    </location>
</feature>
<evidence type="ECO:0000256" key="1">
    <source>
        <dbReference type="SAM" id="Phobius"/>
    </source>
</evidence>
<feature type="transmembrane region" description="Helical" evidence="1">
    <location>
        <begin position="66"/>
        <end position="84"/>
    </location>
</feature>
<feature type="transmembrane region" description="Helical" evidence="1">
    <location>
        <begin position="6"/>
        <end position="29"/>
    </location>
</feature>
<dbReference type="Pfam" id="PF12966">
    <property type="entry name" value="AtpR"/>
    <property type="match status" value="1"/>
</dbReference>
<gene>
    <name evidence="2" type="ORF">Poly59_58430</name>
</gene>
<comment type="caution">
    <text evidence="2">The sequence shown here is derived from an EMBL/GenBank/DDBJ whole genome shotgun (WGS) entry which is preliminary data.</text>
</comment>
<organism evidence="2 3">
    <name type="scientific">Rubripirellula reticaptiva</name>
    <dbReference type="NCBI Taxonomy" id="2528013"/>
    <lineage>
        <taxon>Bacteria</taxon>
        <taxon>Pseudomonadati</taxon>
        <taxon>Planctomycetota</taxon>
        <taxon>Planctomycetia</taxon>
        <taxon>Pirellulales</taxon>
        <taxon>Pirellulaceae</taxon>
        <taxon>Rubripirellula</taxon>
    </lineage>
</organism>
<protein>
    <submittedName>
        <fullName evidence="2">N-ATPase, AtpR subunit</fullName>
    </submittedName>
</protein>
<keyword evidence="3" id="KW-1185">Reference proteome</keyword>